<dbReference type="EMBL" id="ML002304">
    <property type="protein sequence ID" value="RKP39036.1"/>
    <property type="molecule type" value="Genomic_DNA"/>
</dbReference>
<dbReference type="AlphaFoldDB" id="A0A4P9ZZ48"/>
<sequence length="87" mass="10009">MPSLKMTKFETSDAMCDDQRSRLGEIKHREEGHKRQMAEIEQEIELFQHDFGVGPPEDPTADLTHQMNGLGRQLRGMQSRVDELQGQ</sequence>
<dbReference type="Proteomes" id="UP000268162">
    <property type="component" value="Unassembled WGS sequence"/>
</dbReference>
<evidence type="ECO:0000256" key="1">
    <source>
        <dbReference type="SAM" id="Coils"/>
    </source>
</evidence>
<keyword evidence="1" id="KW-0175">Coiled coil</keyword>
<proteinExistence type="predicted"/>
<feature type="coiled-coil region" evidence="1">
    <location>
        <begin position="23"/>
        <end position="87"/>
    </location>
</feature>
<accession>A0A4P9ZZ48</accession>
<gene>
    <name evidence="2" type="ORF">BJ085DRAFT_35046</name>
</gene>
<protein>
    <submittedName>
        <fullName evidence="2">Uncharacterized protein</fullName>
    </submittedName>
</protein>
<name>A0A4P9ZZ48_9FUNG</name>
<organism evidence="2 3">
    <name type="scientific">Dimargaris cristalligena</name>
    <dbReference type="NCBI Taxonomy" id="215637"/>
    <lineage>
        <taxon>Eukaryota</taxon>
        <taxon>Fungi</taxon>
        <taxon>Fungi incertae sedis</taxon>
        <taxon>Zoopagomycota</taxon>
        <taxon>Kickxellomycotina</taxon>
        <taxon>Dimargaritomycetes</taxon>
        <taxon>Dimargaritales</taxon>
        <taxon>Dimargaritaceae</taxon>
        <taxon>Dimargaris</taxon>
    </lineage>
</organism>
<evidence type="ECO:0000313" key="2">
    <source>
        <dbReference type="EMBL" id="RKP39036.1"/>
    </source>
</evidence>
<evidence type="ECO:0000313" key="3">
    <source>
        <dbReference type="Proteomes" id="UP000268162"/>
    </source>
</evidence>
<reference evidence="3" key="1">
    <citation type="journal article" date="2018" name="Nat. Microbiol.">
        <title>Leveraging single-cell genomics to expand the fungal tree of life.</title>
        <authorList>
            <person name="Ahrendt S.R."/>
            <person name="Quandt C.A."/>
            <person name="Ciobanu D."/>
            <person name="Clum A."/>
            <person name="Salamov A."/>
            <person name="Andreopoulos B."/>
            <person name="Cheng J.F."/>
            <person name="Woyke T."/>
            <person name="Pelin A."/>
            <person name="Henrissat B."/>
            <person name="Reynolds N.K."/>
            <person name="Benny G.L."/>
            <person name="Smith M.E."/>
            <person name="James T.Y."/>
            <person name="Grigoriev I.V."/>
        </authorList>
    </citation>
    <scope>NUCLEOTIDE SEQUENCE [LARGE SCALE GENOMIC DNA]</scope>
    <source>
        <strain evidence="3">RSA 468</strain>
    </source>
</reference>
<keyword evidence="3" id="KW-1185">Reference proteome</keyword>